<dbReference type="Gene3D" id="1.10.10.60">
    <property type="entry name" value="Homeodomain-like"/>
    <property type="match status" value="1"/>
</dbReference>
<dbReference type="PRINTS" id="PR00455">
    <property type="entry name" value="HTHTETR"/>
</dbReference>
<reference evidence="4 5" key="1">
    <citation type="submission" date="2019-04" db="EMBL/GenBank/DDBJ databases">
        <authorList>
            <person name="Poehlein A."/>
            <person name="Bengelsdorf F.R."/>
            <person name="Duerre P."/>
            <person name="Daniel R."/>
        </authorList>
    </citation>
    <scope>NUCLEOTIDE SEQUENCE [LARGE SCALE GENOMIC DNA]</scope>
    <source>
        <strain evidence="4 5">BS-1</strain>
    </source>
</reference>
<dbReference type="AlphaFoldDB" id="A0A4Z0Y0C5"/>
<dbReference type="InterPro" id="IPR036271">
    <property type="entry name" value="Tet_transcr_reg_TetR-rel_C_sf"/>
</dbReference>
<name>A0A4Z0Y0C5_9FIRM</name>
<evidence type="ECO:0000313" key="5">
    <source>
        <dbReference type="Proteomes" id="UP000297714"/>
    </source>
</evidence>
<dbReference type="Gene3D" id="1.10.357.10">
    <property type="entry name" value="Tetracycline Repressor, domain 2"/>
    <property type="match status" value="1"/>
</dbReference>
<feature type="domain" description="HTH tetR-type" evidence="3">
    <location>
        <begin position="7"/>
        <end position="67"/>
    </location>
</feature>
<comment type="caution">
    <text evidence="4">The sequence shown here is derived from an EMBL/GenBank/DDBJ whole genome shotgun (WGS) entry which is preliminary data.</text>
</comment>
<evidence type="ECO:0000256" key="1">
    <source>
        <dbReference type="ARBA" id="ARBA00023125"/>
    </source>
</evidence>
<dbReference type="Proteomes" id="UP000297714">
    <property type="component" value="Unassembled WGS sequence"/>
</dbReference>
<dbReference type="InterPro" id="IPR050624">
    <property type="entry name" value="HTH-type_Tx_Regulator"/>
</dbReference>
<dbReference type="InterPro" id="IPR001647">
    <property type="entry name" value="HTH_TetR"/>
</dbReference>
<dbReference type="PANTHER" id="PTHR43479:SF11">
    <property type="entry name" value="ACREF_ENVCD OPERON REPRESSOR-RELATED"/>
    <property type="match status" value="1"/>
</dbReference>
<evidence type="ECO:0000259" key="3">
    <source>
        <dbReference type="PROSITE" id="PS50977"/>
    </source>
</evidence>
<dbReference type="SUPFAM" id="SSF46689">
    <property type="entry name" value="Homeodomain-like"/>
    <property type="match status" value="1"/>
</dbReference>
<dbReference type="EMBL" id="SRMQ01000002">
    <property type="protein sequence ID" value="TGJ77204.1"/>
    <property type="molecule type" value="Genomic_DNA"/>
</dbReference>
<dbReference type="PROSITE" id="PS50977">
    <property type="entry name" value="HTH_TETR_2"/>
    <property type="match status" value="1"/>
</dbReference>
<accession>A0A4Z0Y0C5</accession>
<evidence type="ECO:0000313" key="4">
    <source>
        <dbReference type="EMBL" id="TGJ77204.1"/>
    </source>
</evidence>
<evidence type="ECO:0000256" key="2">
    <source>
        <dbReference type="PROSITE-ProRule" id="PRU00335"/>
    </source>
</evidence>
<dbReference type="OrthoDB" id="9785164at2"/>
<dbReference type="PANTHER" id="PTHR43479">
    <property type="entry name" value="ACREF/ENVCD OPERON REPRESSOR-RELATED"/>
    <property type="match status" value="1"/>
</dbReference>
<dbReference type="InterPro" id="IPR009057">
    <property type="entry name" value="Homeodomain-like_sf"/>
</dbReference>
<dbReference type="SUPFAM" id="SSF48498">
    <property type="entry name" value="Tetracyclin repressor-like, C-terminal domain"/>
    <property type="match status" value="1"/>
</dbReference>
<dbReference type="RefSeq" id="WP_135657519.1">
    <property type="nucleotide sequence ID" value="NZ_JAJUFJ010000015.1"/>
</dbReference>
<proteinExistence type="predicted"/>
<dbReference type="Pfam" id="PF00440">
    <property type="entry name" value="TetR_N"/>
    <property type="match status" value="1"/>
</dbReference>
<keyword evidence="1 2" id="KW-0238">DNA-binding</keyword>
<protein>
    <submittedName>
        <fullName evidence="4">DNA-binding transcriptional repressor AcrR</fullName>
    </submittedName>
</protein>
<organism evidence="4 5">
    <name type="scientific">Caproiciproducens galactitolivorans</name>
    <dbReference type="NCBI Taxonomy" id="642589"/>
    <lineage>
        <taxon>Bacteria</taxon>
        <taxon>Bacillati</taxon>
        <taxon>Bacillota</taxon>
        <taxon>Clostridia</taxon>
        <taxon>Eubacteriales</taxon>
        <taxon>Acutalibacteraceae</taxon>
        <taxon>Caproiciproducens</taxon>
    </lineage>
</organism>
<dbReference type="GO" id="GO:0003677">
    <property type="term" value="F:DNA binding"/>
    <property type="evidence" value="ECO:0007669"/>
    <property type="project" value="UniProtKB-UniRule"/>
</dbReference>
<feature type="DNA-binding region" description="H-T-H motif" evidence="2">
    <location>
        <begin position="30"/>
        <end position="49"/>
    </location>
</feature>
<sequence length="236" mass="27301">MPEGNENDTKRLIRETATRLFREKSFEAVTLNDICKASGINKHTFYYYYKSKDELLKEFYCFPWQLTPAEVTAILTSNNYVEQMFLIIEKYTDFVKTTGVHIIRQILIKNLTQDVGTFRVSNDILEIAKLEMSIIKKGQQHGQFHNTSDPKVLVVLLHQVLHSVSLMWAVFHGEFDISRSARYLLEGLLDVDASYRITDEQDLDKFTNLFNGIIHKHTGQNFSPDDKKGSAEKKSQ</sequence>
<gene>
    <name evidence="4" type="ORF">CAGA_05720</name>
</gene>
<keyword evidence="5" id="KW-1185">Reference proteome</keyword>